<reference evidence="4" key="1">
    <citation type="journal article" date="2023" name="Nat. Commun.">
        <title>Diploid and tetraploid genomes of Acorus and the evolution of monocots.</title>
        <authorList>
            <person name="Ma L."/>
            <person name="Liu K.W."/>
            <person name="Li Z."/>
            <person name="Hsiao Y.Y."/>
            <person name="Qi Y."/>
            <person name="Fu T."/>
            <person name="Tang G.D."/>
            <person name="Zhang D."/>
            <person name="Sun W.H."/>
            <person name="Liu D.K."/>
            <person name="Li Y."/>
            <person name="Chen G.Z."/>
            <person name="Liu X.D."/>
            <person name="Liao X.Y."/>
            <person name="Jiang Y.T."/>
            <person name="Yu X."/>
            <person name="Hao Y."/>
            <person name="Huang J."/>
            <person name="Zhao X.W."/>
            <person name="Ke S."/>
            <person name="Chen Y.Y."/>
            <person name="Wu W.L."/>
            <person name="Hsu J.L."/>
            <person name="Lin Y.F."/>
            <person name="Huang M.D."/>
            <person name="Li C.Y."/>
            <person name="Huang L."/>
            <person name="Wang Z.W."/>
            <person name="Zhao X."/>
            <person name="Zhong W.Y."/>
            <person name="Peng D.H."/>
            <person name="Ahmad S."/>
            <person name="Lan S."/>
            <person name="Zhang J.S."/>
            <person name="Tsai W.C."/>
            <person name="Van de Peer Y."/>
            <person name="Liu Z.J."/>
        </authorList>
    </citation>
    <scope>NUCLEOTIDE SEQUENCE</scope>
    <source>
        <strain evidence="4">CP</strain>
    </source>
</reference>
<dbReference type="InterPro" id="IPR023213">
    <property type="entry name" value="CAT-like_dom_sf"/>
</dbReference>
<dbReference type="AlphaFoldDB" id="A0AAV9ENB5"/>
<evidence type="ECO:0000256" key="2">
    <source>
        <dbReference type="ARBA" id="ARBA00022679"/>
    </source>
</evidence>
<comment type="similarity">
    <text evidence="1">Belongs to the plant acyltransferase family.</text>
</comment>
<reference evidence="4" key="2">
    <citation type="submission" date="2023-06" db="EMBL/GenBank/DDBJ databases">
        <authorList>
            <person name="Ma L."/>
            <person name="Liu K.-W."/>
            <person name="Li Z."/>
            <person name="Hsiao Y.-Y."/>
            <person name="Qi Y."/>
            <person name="Fu T."/>
            <person name="Tang G."/>
            <person name="Zhang D."/>
            <person name="Sun W.-H."/>
            <person name="Liu D.-K."/>
            <person name="Li Y."/>
            <person name="Chen G.-Z."/>
            <person name="Liu X.-D."/>
            <person name="Liao X.-Y."/>
            <person name="Jiang Y.-T."/>
            <person name="Yu X."/>
            <person name="Hao Y."/>
            <person name="Huang J."/>
            <person name="Zhao X.-W."/>
            <person name="Ke S."/>
            <person name="Chen Y.-Y."/>
            <person name="Wu W.-L."/>
            <person name="Hsu J.-L."/>
            <person name="Lin Y.-F."/>
            <person name="Huang M.-D."/>
            <person name="Li C.-Y."/>
            <person name="Huang L."/>
            <person name="Wang Z.-W."/>
            <person name="Zhao X."/>
            <person name="Zhong W.-Y."/>
            <person name="Peng D.-H."/>
            <person name="Ahmad S."/>
            <person name="Lan S."/>
            <person name="Zhang J.-S."/>
            <person name="Tsai W.-C."/>
            <person name="Van De Peer Y."/>
            <person name="Liu Z.-J."/>
        </authorList>
    </citation>
    <scope>NUCLEOTIDE SEQUENCE</scope>
    <source>
        <strain evidence="4">CP</strain>
        <tissue evidence="4">Leaves</tissue>
    </source>
</reference>
<name>A0AAV9ENB5_ACOCL</name>
<evidence type="ECO:0000313" key="4">
    <source>
        <dbReference type="EMBL" id="KAK1315275.1"/>
    </source>
</evidence>
<dbReference type="Pfam" id="PF02458">
    <property type="entry name" value="Transferase"/>
    <property type="match status" value="1"/>
</dbReference>
<evidence type="ECO:0000256" key="3">
    <source>
        <dbReference type="ARBA" id="ARBA00023315"/>
    </source>
</evidence>
<organism evidence="4 5">
    <name type="scientific">Acorus calamus</name>
    <name type="common">Sweet flag</name>
    <dbReference type="NCBI Taxonomy" id="4465"/>
    <lineage>
        <taxon>Eukaryota</taxon>
        <taxon>Viridiplantae</taxon>
        <taxon>Streptophyta</taxon>
        <taxon>Embryophyta</taxon>
        <taxon>Tracheophyta</taxon>
        <taxon>Spermatophyta</taxon>
        <taxon>Magnoliopsida</taxon>
        <taxon>Liliopsida</taxon>
        <taxon>Acoraceae</taxon>
        <taxon>Acorus</taxon>
    </lineage>
</organism>
<keyword evidence="3" id="KW-0012">Acyltransferase</keyword>
<evidence type="ECO:0000256" key="1">
    <source>
        <dbReference type="ARBA" id="ARBA00009861"/>
    </source>
</evidence>
<dbReference type="EMBL" id="JAUJYO010000006">
    <property type="protein sequence ID" value="KAK1315275.1"/>
    <property type="molecule type" value="Genomic_DNA"/>
</dbReference>
<accession>A0AAV9ENB5</accession>
<proteinExistence type="inferred from homology"/>
<dbReference type="PANTHER" id="PTHR31642">
    <property type="entry name" value="TRICHOTHECENE 3-O-ACETYLTRANSFERASE"/>
    <property type="match status" value="1"/>
</dbReference>
<keyword evidence="5" id="KW-1185">Reference proteome</keyword>
<sequence length="438" mass="47203">MGSVSQTDLKIKIKSTSLVHPPIEVERRSMFLSNIDQFLNVDMGTVHFFSSNQAFPPSDVCEAVVRALRELLVPYDFLAGRLKEDPLTGRFEIDCNGAGAGFVVASTERALEDMGDLTCPSPDIVKLVPSKSLPGLEDWPLMVIQVTSFACGGFAMGISNNHITFDGISFKMFLDNLASLAAGGPLSVEPLNDRHLFSFRSPPSENIPNPDPVTLDEDIQTKGAAASTENIQTKLFHLTHSDIAALKDKANAAASAPTHSSFNVLTAHIWRCKSLSAADGTDPNSTLGVNYAVDVRPRLPLPASYTGNGIFISICSATYGELAEGTLSWVAELVREGAEIVTGEYVRSVVELLEGVPGHHGLAVLGGGLLVTSWWRLGLEGVEYPWGKVLCYMDTGGLGNDVAVLLLDFRGSGGVNVLVSLRGDEMERFEKLFYDLLK</sequence>
<keyword evidence="2" id="KW-0808">Transferase</keyword>
<comment type="caution">
    <text evidence="4">The sequence shown here is derived from an EMBL/GenBank/DDBJ whole genome shotgun (WGS) entry which is preliminary data.</text>
</comment>
<dbReference type="InterPro" id="IPR050317">
    <property type="entry name" value="Plant_Fungal_Acyltransferase"/>
</dbReference>
<dbReference type="GO" id="GO:0016747">
    <property type="term" value="F:acyltransferase activity, transferring groups other than amino-acyl groups"/>
    <property type="evidence" value="ECO:0007669"/>
    <property type="project" value="TreeGrafter"/>
</dbReference>
<dbReference type="Proteomes" id="UP001180020">
    <property type="component" value="Unassembled WGS sequence"/>
</dbReference>
<dbReference type="Gene3D" id="3.30.559.10">
    <property type="entry name" value="Chloramphenicol acetyltransferase-like domain"/>
    <property type="match status" value="2"/>
</dbReference>
<dbReference type="PANTHER" id="PTHR31642:SF189">
    <property type="entry name" value="ACYLTRANSFERASE GLAUCE"/>
    <property type="match status" value="1"/>
</dbReference>
<gene>
    <name evidence="4" type="primary">HST</name>
    <name evidence="4" type="ORF">QJS10_CPA06g01415</name>
</gene>
<evidence type="ECO:0000313" key="5">
    <source>
        <dbReference type="Proteomes" id="UP001180020"/>
    </source>
</evidence>
<protein>
    <submittedName>
        <fullName evidence="4">Shikimate O-hydroxycinnamoyltransferase</fullName>
    </submittedName>
</protein>